<evidence type="ECO:0000313" key="1">
    <source>
        <dbReference type="EMBL" id="APT31749.1"/>
    </source>
</evidence>
<dbReference type="EMBL" id="CP015367">
    <property type="protein sequence ID" value="APT31749.1"/>
    <property type="molecule type" value="Genomic_DNA"/>
</dbReference>
<gene>
    <name evidence="1" type="ORF">MCBMB27_02458</name>
    <name evidence="2" type="ORF">SAMN05192567_15510</name>
</gene>
<dbReference type="KEGG" id="mphy:MCBMB27_02458"/>
<reference evidence="1 3" key="1">
    <citation type="submission" date="2016-04" db="EMBL/GenBank/DDBJ databases">
        <title>Complete genome sequencing and analysis of CBMB27, Methylobacterium phyllosphaerae isolated from leaf tissues of rice (Oryza sativa L.).</title>
        <authorList>
            <person name="Lee Y."/>
            <person name="Hwangbo K."/>
            <person name="Chung H."/>
            <person name="Yoo J."/>
            <person name="Kim K.Y."/>
            <person name="Sa T.M."/>
            <person name="Um Y."/>
            <person name="Madhaiyan M."/>
        </authorList>
    </citation>
    <scope>NUCLEOTIDE SEQUENCE [LARGE SCALE GENOMIC DNA]</scope>
    <source>
        <strain evidence="1 3">CBMB27</strain>
    </source>
</reference>
<evidence type="ECO:0000313" key="3">
    <source>
        <dbReference type="Proteomes" id="UP000185487"/>
    </source>
</evidence>
<dbReference type="AlphaFoldDB" id="A0AAE8L9U8"/>
<reference evidence="2 4" key="2">
    <citation type="submission" date="2016-10" db="EMBL/GenBank/DDBJ databases">
        <authorList>
            <person name="Varghese N."/>
            <person name="Submissions S."/>
        </authorList>
    </citation>
    <scope>NUCLEOTIDE SEQUENCE [LARGE SCALE GENOMIC DNA]</scope>
    <source>
        <strain evidence="2 4">CBMB27</strain>
    </source>
</reference>
<protein>
    <submittedName>
        <fullName evidence="2">Uncharacterized protein</fullName>
    </submittedName>
</protein>
<organism evidence="2 4">
    <name type="scientific">Methylobacterium phyllosphaerae</name>
    <dbReference type="NCBI Taxonomy" id="418223"/>
    <lineage>
        <taxon>Bacteria</taxon>
        <taxon>Pseudomonadati</taxon>
        <taxon>Pseudomonadota</taxon>
        <taxon>Alphaproteobacteria</taxon>
        <taxon>Hyphomicrobiales</taxon>
        <taxon>Methylobacteriaceae</taxon>
        <taxon>Methylobacterium</taxon>
    </lineage>
</organism>
<dbReference type="EMBL" id="FOPK01000055">
    <property type="protein sequence ID" value="SFH75156.1"/>
    <property type="molecule type" value="Genomic_DNA"/>
</dbReference>
<dbReference type="Proteomes" id="UP000199140">
    <property type="component" value="Unassembled WGS sequence"/>
</dbReference>
<dbReference type="Proteomes" id="UP000185487">
    <property type="component" value="Chromosome"/>
</dbReference>
<keyword evidence="3" id="KW-1185">Reference proteome</keyword>
<evidence type="ECO:0000313" key="4">
    <source>
        <dbReference type="Proteomes" id="UP000199140"/>
    </source>
</evidence>
<sequence>MKLAVGLPVRRARNWYRRCGRVGSPLKITRERHGPQAGRTRTLEDWARFGGGLLASDLSEVPRAHSPVWTERRWHGLDWPQANGPWA</sequence>
<name>A0AAE8L9U8_9HYPH</name>
<proteinExistence type="predicted"/>
<evidence type="ECO:0000313" key="2">
    <source>
        <dbReference type="EMBL" id="SFH75156.1"/>
    </source>
</evidence>
<accession>A0AAE8L9U8</accession>